<evidence type="ECO:0000313" key="4">
    <source>
        <dbReference type="Proteomes" id="UP000539075"/>
    </source>
</evidence>
<dbReference type="EMBL" id="JACHGO010000006">
    <property type="protein sequence ID" value="MBB5144153.1"/>
    <property type="molecule type" value="Genomic_DNA"/>
</dbReference>
<name>A0A7W8FFN9_9BACT</name>
<gene>
    <name evidence="3" type="ORF">HNQ38_002261</name>
</gene>
<dbReference type="InterPro" id="IPR029063">
    <property type="entry name" value="SAM-dependent_MTases_sf"/>
</dbReference>
<keyword evidence="1" id="KW-0808">Transferase</keyword>
<organism evidence="3 4">
    <name type="scientific">Desulfovibrio intestinalis</name>
    <dbReference type="NCBI Taxonomy" id="58621"/>
    <lineage>
        <taxon>Bacteria</taxon>
        <taxon>Pseudomonadati</taxon>
        <taxon>Thermodesulfobacteriota</taxon>
        <taxon>Desulfovibrionia</taxon>
        <taxon>Desulfovibrionales</taxon>
        <taxon>Desulfovibrionaceae</taxon>
        <taxon>Desulfovibrio</taxon>
    </lineage>
</organism>
<dbReference type="PANTHER" id="PTHR43861">
    <property type="entry name" value="TRANS-ACONITATE 2-METHYLTRANSFERASE-RELATED"/>
    <property type="match status" value="1"/>
</dbReference>
<comment type="caution">
    <text evidence="3">The sequence shown here is derived from an EMBL/GenBank/DDBJ whole genome shotgun (WGS) entry which is preliminary data.</text>
</comment>
<evidence type="ECO:0000259" key="2">
    <source>
        <dbReference type="Pfam" id="PF13649"/>
    </source>
</evidence>
<feature type="domain" description="Methyltransferase" evidence="2">
    <location>
        <begin position="95"/>
        <end position="189"/>
    </location>
</feature>
<protein>
    <recommendedName>
        <fullName evidence="2">Methyltransferase domain-containing protein</fullName>
    </recommendedName>
</protein>
<dbReference type="AlphaFoldDB" id="A0A7W8FFN9"/>
<evidence type="ECO:0000256" key="1">
    <source>
        <dbReference type="ARBA" id="ARBA00022679"/>
    </source>
</evidence>
<keyword evidence="4" id="KW-1185">Reference proteome</keyword>
<dbReference type="Proteomes" id="UP000539075">
    <property type="component" value="Unassembled WGS sequence"/>
</dbReference>
<proteinExistence type="predicted"/>
<dbReference type="GO" id="GO:0016740">
    <property type="term" value="F:transferase activity"/>
    <property type="evidence" value="ECO:0007669"/>
    <property type="project" value="UniProtKB-KW"/>
</dbReference>
<dbReference type="InterPro" id="IPR041698">
    <property type="entry name" value="Methyltransf_25"/>
</dbReference>
<reference evidence="3 4" key="1">
    <citation type="submission" date="2020-08" db="EMBL/GenBank/DDBJ databases">
        <title>Genomic Encyclopedia of Type Strains, Phase IV (KMG-IV): sequencing the most valuable type-strain genomes for metagenomic binning, comparative biology and taxonomic classification.</title>
        <authorList>
            <person name="Goeker M."/>
        </authorList>
    </citation>
    <scope>NUCLEOTIDE SEQUENCE [LARGE SCALE GENOMIC DNA]</scope>
    <source>
        <strain evidence="3 4">DSM 11275</strain>
    </source>
</reference>
<dbReference type="RefSeq" id="WP_246388110.1">
    <property type="nucleotide sequence ID" value="NZ_JACHGO010000006.1"/>
</dbReference>
<dbReference type="CDD" id="cd02440">
    <property type="entry name" value="AdoMet_MTases"/>
    <property type="match status" value="1"/>
</dbReference>
<dbReference type="Gene3D" id="3.40.50.150">
    <property type="entry name" value="Vaccinia Virus protein VP39"/>
    <property type="match status" value="1"/>
</dbReference>
<sequence length="268" mass="30915">MYEVMHNETALPHLRPYTSTPLPLDFFRRGLDYLRDRWPLGHSLPVPDNFLQAAANQSKAPSWHMESIVRRIWRRHVCIPCGWIARHLPRHSAIFEPGCGSGANLLWLASQGFTRLNGSDIDETVLAFSEALQTQMGHSLNIWQDNALEPSRLPENQGAILSVNWLYHLPGASLDAFFETYKGCLSPKGVFVFDTISHKYNAVPNNQYHTKDWRKPEDQRRPSEYTFRLSPPEVAELARRHGFRVLRQTMTHSRPQRSVYMLGKKKQS</sequence>
<dbReference type="SUPFAM" id="SSF53335">
    <property type="entry name" value="S-adenosyl-L-methionine-dependent methyltransferases"/>
    <property type="match status" value="1"/>
</dbReference>
<evidence type="ECO:0000313" key="3">
    <source>
        <dbReference type="EMBL" id="MBB5144153.1"/>
    </source>
</evidence>
<accession>A0A7W8FFN9</accession>
<dbReference type="Pfam" id="PF13649">
    <property type="entry name" value="Methyltransf_25"/>
    <property type="match status" value="1"/>
</dbReference>